<dbReference type="GeneID" id="27336102"/>
<dbReference type="OrthoDB" id="674604at2759"/>
<gene>
    <name evidence="2" type="ORF">PV08_09019</name>
</gene>
<dbReference type="Proteomes" id="UP000053328">
    <property type="component" value="Unassembled WGS sequence"/>
</dbReference>
<dbReference type="InterPro" id="IPR010730">
    <property type="entry name" value="HET"/>
</dbReference>
<evidence type="ECO:0000313" key="3">
    <source>
        <dbReference type="Proteomes" id="UP000053328"/>
    </source>
</evidence>
<evidence type="ECO:0000259" key="1">
    <source>
        <dbReference type="Pfam" id="PF06985"/>
    </source>
</evidence>
<protein>
    <recommendedName>
        <fullName evidence="1">Heterokaryon incompatibility domain-containing protein</fullName>
    </recommendedName>
</protein>
<accession>A0A0D1ZFG8</accession>
<dbReference type="HOGENOM" id="CLU_000288_138_0_1"/>
<dbReference type="AlphaFoldDB" id="A0A0D1ZFG8"/>
<dbReference type="Pfam" id="PF06985">
    <property type="entry name" value="HET"/>
    <property type="match status" value="1"/>
</dbReference>
<dbReference type="PANTHER" id="PTHR10622:SF10">
    <property type="entry name" value="HET DOMAIN-CONTAINING PROTEIN"/>
    <property type="match status" value="1"/>
</dbReference>
<dbReference type="VEuPathDB" id="FungiDB:PV08_09019"/>
<feature type="domain" description="Heterokaryon incompatibility" evidence="1">
    <location>
        <begin position="31"/>
        <end position="80"/>
    </location>
</feature>
<dbReference type="EMBL" id="KN847498">
    <property type="protein sequence ID" value="KIW11747.1"/>
    <property type="molecule type" value="Genomic_DNA"/>
</dbReference>
<keyword evidence="3" id="KW-1185">Reference proteome</keyword>
<reference evidence="2 3" key="1">
    <citation type="submission" date="2015-01" db="EMBL/GenBank/DDBJ databases">
        <title>The Genome Sequence of Exophiala spinifera CBS89968.</title>
        <authorList>
            <consortium name="The Broad Institute Genomics Platform"/>
            <person name="Cuomo C."/>
            <person name="de Hoog S."/>
            <person name="Gorbushina A."/>
            <person name="Stielow B."/>
            <person name="Teixiera M."/>
            <person name="Abouelleil A."/>
            <person name="Chapman S.B."/>
            <person name="Priest M."/>
            <person name="Young S.K."/>
            <person name="Wortman J."/>
            <person name="Nusbaum C."/>
            <person name="Birren B."/>
        </authorList>
    </citation>
    <scope>NUCLEOTIDE SEQUENCE [LARGE SCALE GENOMIC DNA]</scope>
    <source>
        <strain evidence="2 3">CBS 89968</strain>
    </source>
</reference>
<proteinExistence type="predicted"/>
<dbReference type="PANTHER" id="PTHR10622">
    <property type="entry name" value="HET DOMAIN-CONTAINING PROTEIN"/>
    <property type="match status" value="1"/>
</dbReference>
<dbReference type="STRING" id="91928.A0A0D1ZFG8"/>
<evidence type="ECO:0000313" key="2">
    <source>
        <dbReference type="EMBL" id="KIW11747.1"/>
    </source>
</evidence>
<dbReference type="RefSeq" id="XP_016231963.1">
    <property type="nucleotide sequence ID" value="XM_016383340.1"/>
</dbReference>
<sequence>MTEEVSFQDVEAGTGKSNVGWKKIQFCADKAAADGLRYFWIDTCCINQSNKIEVADFIKSMYLWYAQSKKCFVYLEDVDELDPQSSVEDQMRAARWFTRGWTLQGLIAPKEVEFYSSNHTLLGTKKTYSKLINETTKIPVDAFCNEEPLSAFSLAQRFHWRSRRSTKRDEDTAYSLLAILEVDIEIIYGGENQAFSRLLNEVARREGGMLKRNLIGNAAY</sequence>
<name>A0A0D1ZFG8_9EURO</name>
<organism evidence="2 3">
    <name type="scientific">Exophiala spinifera</name>
    <dbReference type="NCBI Taxonomy" id="91928"/>
    <lineage>
        <taxon>Eukaryota</taxon>
        <taxon>Fungi</taxon>
        <taxon>Dikarya</taxon>
        <taxon>Ascomycota</taxon>
        <taxon>Pezizomycotina</taxon>
        <taxon>Eurotiomycetes</taxon>
        <taxon>Chaetothyriomycetidae</taxon>
        <taxon>Chaetothyriales</taxon>
        <taxon>Herpotrichiellaceae</taxon>
        <taxon>Exophiala</taxon>
    </lineage>
</organism>